<dbReference type="PANTHER" id="PTHR43851">
    <property type="match status" value="1"/>
</dbReference>
<organism evidence="1 2">
    <name type="scientific">Parascaris equorum</name>
    <name type="common">Equine roundworm</name>
    <dbReference type="NCBI Taxonomy" id="6256"/>
    <lineage>
        <taxon>Eukaryota</taxon>
        <taxon>Metazoa</taxon>
        <taxon>Ecdysozoa</taxon>
        <taxon>Nematoda</taxon>
        <taxon>Chromadorea</taxon>
        <taxon>Rhabditida</taxon>
        <taxon>Spirurina</taxon>
        <taxon>Ascaridomorpha</taxon>
        <taxon>Ascaridoidea</taxon>
        <taxon>Ascarididae</taxon>
        <taxon>Parascaris</taxon>
    </lineage>
</organism>
<dbReference type="Proteomes" id="UP000887564">
    <property type="component" value="Unplaced"/>
</dbReference>
<sequence>MERNRREERFSIDHNYQRVARLARFGQLGLGLAAGAAAEITRRAFMFNKVDESGTADRIIGSGNPFMTPSNAEKIVSTLCRVRGAALKLGQMLSIQGSLSIE</sequence>
<dbReference type="WBParaSite" id="PEQ_0000216101-mRNA-1">
    <property type="protein sequence ID" value="PEQ_0000216101-mRNA-1"/>
    <property type="gene ID" value="PEQ_0000216101"/>
</dbReference>
<evidence type="ECO:0000313" key="2">
    <source>
        <dbReference type="WBParaSite" id="PEQ_0000216101-mRNA-1"/>
    </source>
</evidence>
<keyword evidence="1" id="KW-1185">Reference proteome</keyword>
<dbReference type="PANTHER" id="PTHR43851:SF3">
    <property type="entry name" value="COENZYME Q8"/>
    <property type="match status" value="1"/>
</dbReference>
<protein>
    <submittedName>
        <fullName evidence="2">Uncharacterized protein</fullName>
    </submittedName>
</protein>
<evidence type="ECO:0000313" key="1">
    <source>
        <dbReference type="Proteomes" id="UP000887564"/>
    </source>
</evidence>
<dbReference type="GO" id="GO:0006744">
    <property type="term" value="P:ubiquinone biosynthetic process"/>
    <property type="evidence" value="ECO:0007669"/>
    <property type="project" value="TreeGrafter"/>
</dbReference>
<proteinExistence type="predicted"/>
<dbReference type="AlphaFoldDB" id="A0A914R6S5"/>
<name>A0A914R6S5_PAREQ</name>
<reference evidence="2" key="1">
    <citation type="submission" date="2022-11" db="UniProtKB">
        <authorList>
            <consortium name="WormBaseParasite"/>
        </authorList>
    </citation>
    <scope>IDENTIFICATION</scope>
</reference>
<dbReference type="InterPro" id="IPR051409">
    <property type="entry name" value="Atypical_kinase_ADCK"/>
</dbReference>
<accession>A0A914R6S5</accession>